<evidence type="ECO:0000313" key="7">
    <source>
        <dbReference type="EMBL" id="CAJ0942630.1"/>
    </source>
</evidence>
<proteinExistence type="predicted"/>
<keyword evidence="3" id="KW-0597">Phosphoprotein</keyword>
<dbReference type="Gene3D" id="1.20.5.170">
    <property type="match status" value="1"/>
</dbReference>
<gene>
    <name evidence="7" type="ORF">RIMI_LOCUS9670593</name>
</gene>
<comment type="caution">
    <text evidence="7">The sequence shown here is derived from an EMBL/GenBank/DDBJ whole genome shotgun (WGS) entry which is preliminary data.</text>
</comment>
<reference evidence="7" key="1">
    <citation type="submission" date="2023-07" db="EMBL/GenBank/DDBJ databases">
        <authorList>
            <person name="Stuckert A."/>
        </authorList>
    </citation>
    <scope>NUCLEOTIDE SEQUENCE</scope>
</reference>
<feature type="compositionally biased region" description="Basic and acidic residues" evidence="6">
    <location>
        <begin position="140"/>
        <end position="170"/>
    </location>
</feature>
<dbReference type="Proteomes" id="UP001176940">
    <property type="component" value="Unassembled WGS sequence"/>
</dbReference>
<evidence type="ECO:0000256" key="4">
    <source>
        <dbReference type="ARBA" id="ARBA00023212"/>
    </source>
</evidence>
<keyword evidence="8" id="KW-1185">Reference proteome</keyword>
<accession>A0ABN9LIH2</accession>
<sequence>MESSLGFGDRRRTSMLEQAIKNTQESYDDEIQLYNEQIEVLRKGIEEAERTLEKYTNDCRQLVIYQQSLENELERYKRIIENEDNRLNSAIVGTPITLFMQSYKTSQMSPTRGKDITLAIQDIATAKPRQKGVPRKASRRKELPTDKSDVSNEDKDVARKQESQEKRQTDTKYNNSEYGLPEKEFEMLDEDFSPEDVPDGAQISKAFDKLCNIVRDRIRGYKKPEPAADFFTKGRYVLVTGESSYIDPCFCSATPQAGGRITVSIIPDILPGDDIVLPIPELPEPSEPSESEDDDAGSEGKKEDEPQSDDTPKDRDEMGKKANGKEPEGKDEVKKPSDITRPDDSPHGSRHSGSSGSSGNSSSDTSRSSGTDDKKDKRLTPVSGRDFPSSMSYEKVEVVESIEKITDDKTKSYEETAVIVETMIEKTRKK</sequence>
<feature type="compositionally biased region" description="Low complexity" evidence="6">
    <location>
        <begin position="351"/>
        <end position="369"/>
    </location>
</feature>
<organism evidence="7 8">
    <name type="scientific">Ranitomeya imitator</name>
    <name type="common">mimic poison frog</name>
    <dbReference type="NCBI Taxonomy" id="111125"/>
    <lineage>
        <taxon>Eukaryota</taxon>
        <taxon>Metazoa</taxon>
        <taxon>Chordata</taxon>
        <taxon>Craniata</taxon>
        <taxon>Vertebrata</taxon>
        <taxon>Euteleostomi</taxon>
        <taxon>Amphibia</taxon>
        <taxon>Batrachia</taxon>
        <taxon>Anura</taxon>
        <taxon>Neobatrachia</taxon>
        <taxon>Hyloidea</taxon>
        <taxon>Dendrobatidae</taxon>
        <taxon>Dendrobatinae</taxon>
        <taxon>Ranitomeya</taxon>
    </lineage>
</organism>
<feature type="compositionally biased region" description="Acidic residues" evidence="6">
    <location>
        <begin position="287"/>
        <end position="297"/>
    </location>
</feature>
<feature type="region of interest" description="Disordered" evidence="6">
    <location>
        <begin position="274"/>
        <end position="393"/>
    </location>
</feature>
<comment type="subcellular location">
    <subcellularLocation>
        <location evidence="1">Cytoplasm</location>
        <location evidence="1">Cytoskeleton</location>
    </subcellularLocation>
</comment>
<feature type="coiled-coil region" evidence="5">
    <location>
        <begin position="31"/>
        <end position="86"/>
    </location>
</feature>
<evidence type="ECO:0000256" key="3">
    <source>
        <dbReference type="ARBA" id="ARBA00022553"/>
    </source>
</evidence>
<name>A0ABN9LIH2_9NEOB</name>
<protein>
    <submittedName>
        <fullName evidence="7">Uncharacterized protein</fullName>
    </submittedName>
</protein>
<feature type="compositionally biased region" description="Basic and acidic residues" evidence="6">
    <location>
        <begin position="298"/>
        <end position="347"/>
    </location>
</feature>
<feature type="compositionally biased region" description="Basic and acidic residues" evidence="6">
    <location>
        <begin position="370"/>
        <end position="379"/>
    </location>
</feature>
<keyword evidence="2" id="KW-0963">Cytoplasm</keyword>
<evidence type="ECO:0000256" key="1">
    <source>
        <dbReference type="ARBA" id="ARBA00004245"/>
    </source>
</evidence>
<keyword evidence="4" id="KW-0206">Cytoskeleton</keyword>
<keyword evidence="5" id="KW-0175">Coiled coil</keyword>
<feature type="compositionally biased region" description="Basic residues" evidence="6">
    <location>
        <begin position="128"/>
        <end position="139"/>
    </location>
</feature>
<evidence type="ECO:0000313" key="8">
    <source>
        <dbReference type="Proteomes" id="UP001176940"/>
    </source>
</evidence>
<dbReference type="InterPro" id="IPR042358">
    <property type="entry name" value="BFSP1"/>
</dbReference>
<feature type="region of interest" description="Disordered" evidence="6">
    <location>
        <begin position="123"/>
        <end position="180"/>
    </location>
</feature>
<dbReference type="PANTHER" id="PTHR14069">
    <property type="entry name" value="FILENSIN"/>
    <property type="match status" value="1"/>
</dbReference>
<dbReference type="EMBL" id="CAUEEQ010020257">
    <property type="protein sequence ID" value="CAJ0942630.1"/>
    <property type="molecule type" value="Genomic_DNA"/>
</dbReference>
<evidence type="ECO:0000256" key="2">
    <source>
        <dbReference type="ARBA" id="ARBA00022490"/>
    </source>
</evidence>
<evidence type="ECO:0000256" key="5">
    <source>
        <dbReference type="SAM" id="Coils"/>
    </source>
</evidence>
<dbReference type="SUPFAM" id="SSF64593">
    <property type="entry name" value="Intermediate filament protein, coiled coil region"/>
    <property type="match status" value="1"/>
</dbReference>
<dbReference type="PANTHER" id="PTHR14069:SF0">
    <property type="entry name" value="FILENSIN"/>
    <property type="match status" value="1"/>
</dbReference>
<evidence type="ECO:0000256" key="6">
    <source>
        <dbReference type="SAM" id="MobiDB-lite"/>
    </source>
</evidence>